<evidence type="ECO:0000313" key="5">
    <source>
        <dbReference type="EMBL" id="SMX94210.1"/>
    </source>
</evidence>
<keyword evidence="2 5" id="KW-0238">DNA-binding</keyword>
<evidence type="ECO:0000259" key="4">
    <source>
        <dbReference type="PROSITE" id="PS01124"/>
    </source>
</evidence>
<gene>
    <name evidence="5" type="ORF">BC102111_02855</name>
</gene>
<dbReference type="InterPro" id="IPR018060">
    <property type="entry name" value="HTH_AraC"/>
</dbReference>
<dbReference type="InterPro" id="IPR009057">
    <property type="entry name" value="Homeodomain-like_sf"/>
</dbReference>
<dbReference type="SUPFAM" id="SSF46689">
    <property type="entry name" value="Homeodomain-like"/>
    <property type="match status" value="2"/>
</dbReference>
<organism evidence="5 6">
    <name type="scientific">Brevibacterium casei CIP 102111</name>
    <dbReference type="NCBI Taxonomy" id="1255625"/>
    <lineage>
        <taxon>Bacteria</taxon>
        <taxon>Bacillati</taxon>
        <taxon>Actinomycetota</taxon>
        <taxon>Actinomycetes</taxon>
        <taxon>Micrococcales</taxon>
        <taxon>Brevibacteriaceae</taxon>
        <taxon>Brevibacterium</taxon>
    </lineage>
</organism>
<reference evidence="5 6" key="1">
    <citation type="submission" date="2017-03" db="EMBL/GenBank/DDBJ databases">
        <authorList>
            <person name="Afonso C.L."/>
            <person name="Miller P.J."/>
            <person name="Scott M.A."/>
            <person name="Spackman E."/>
            <person name="Goraichik I."/>
            <person name="Dimitrov K.M."/>
            <person name="Suarez D.L."/>
            <person name="Swayne D.E."/>
        </authorList>
    </citation>
    <scope>NUCLEOTIDE SEQUENCE [LARGE SCALE GENOMIC DNA]</scope>
    <source>
        <strain evidence="5 6">CIP 102111</strain>
    </source>
</reference>
<dbReference type="PANTHER" id="PTHR43280:SF28">
    <property type="entry name" value="HTH-TYPE TRANSCRIPTIONAL ACTIVATOR RHAS"/>
    <property type="match status" value="1"/>
</dbReference>
<dbReference type="AlphaFoldDB" id="A0A2H1K3A5"/>
<evidence type="ECO:0000256" key="2">
    <source>
        <dbReference type="ARBA" id="ARBA00023125"/>
    </source>
</evidence>
<protein>
    <submittedName>
        <fullName evidence="5">AraC-type DNA-binding protein</fullName>
    </submittedName>
</protein>
<dbReference type="PROSITE" id="PS01124">
    <property type="entry name" value="HTH_ARAC_FAMILY_2"/>
    <property type="match status" value="1"/>
</dbReference>
<dbReference type="Proteomes" id="UP000234333">
    <property type="component" value="Unassembled WGS sequence"/>
</dbReference>
<evidence type="ECO:0000313" key="6">
    <source>
        <dbReference type="Proteomes" id="UP000234333"/>
    </source>
</evidence>
<evidence type="ECO:0000256" key="3">
    <source>
        <dbReference type="ARBA" id="ARBA00023163"/>
    </source>
</evidence>
<dbReference type="Gene3D" id="1.10.10.60">
    <property type="entry name" value="Homeodomain-like"/>
    <property type="match status" value="2"/>
</dbReference>
<dbReference type="EMBL" id="FXZC01000006">
    <property type="protein sequence ID" value="SMX94210.1"/>
    <property type="molecule type" value="Genomic_DNA"/>
</dbReference>
<dbReference type="SMART" id="SM00342">
    <property type="entry name" value="HTH_ARAC"/>
    <property type="match status" value="1"/>
</dbReference>
<feature type="domain" description="HTH araC/xylS-type" evidence="4">
    <location>
        <begin position="211"/>
        <end position="309"/>
    </location>
</feature>
<accession>A0A2H1K3A5</accession>
<sequence length="314" mass="35428">MSLTYQDDQEQASRALPCDYRPIVARKSTLLRTTPPVAYDCVKFIFVRHGSTILLSEFGERPATVGDVITLGANTLCGNEPEGSVTVTTLSLDRDYVIDQIFWQHVAFLTDRFEAQDYAAELYTEPAQILPLGEARLARVSPWIDELTSLSADGHSPEDFYRVQALLFAVLDIVAPLIRTTPTRRTQTQRRAARPGLPRHRCFEPVRAEAREAAQLLREAPSLRWTLKGLAQAVHLSPSQLSRVFVEAYGKTPRAYLTMLRAEHLARLLRETELSIEQASREVGWASRNHAARLFRECVGVTPSRYRLRQQAIA</sequence>
<dbReference type="PANTHER" id="PTHR43280">
    <property type="entry name" value="ARAC-FAMILY TRANSCRIPTIONAL REGULATOR"/>
    <property type="match status" value="1"/>
</dbReference>
<dbReference type="GO" id="GO:0003700">
    <property type="term" value="F:DNA-binding transcription factor activity"/>
    <property type="evidence" value="ECO:0007669"/>
    <property type="project" value="InterPro"/>
</dbReference>
<evidence type="ECO:0000256" key="1">
    <source>
        <dbReference type="ARBA" id="ARBA00023015"/>
    </source>
</evidence>
<keyword evidence="3" id="KW-0804">Transcription</keyword>
<dbReference type="GO" id="GO:0043565">
    <property type="term" value="F:sequence-specific DNA binding"/>
    <property type="evidence" value="ECO:0007669"/>
    <property type="project" value="InterPro"/>
</dbReference>
<keyword evidence="1" id="KW-0805">Transcription regulation</keyword>
<name>A0A2H1K3A5_9MICO</name>
<dbReference type="Pfam" id="PF12833">
    <property type="entry name" value="HTH_18"/>
    <property type="match status" value="1"/>
</dbReference>
<proteinExistence type="predicted"/>